<proteinExistence type="inferred from homology"/>
<evidence type="ECO:0000256" key="4">
    <source>
        <dbReference type="ARBA" id="ARBA00022490"/>
    </source>
</evidence>
<accession>A0A453S5P8</accession>
<dbReference type="Gramene" id="AET7Gv20824200.3">
    <property type="protein sequence ID" value="AET7Gv20824200.3"/>
    <property type="gene ID" value="AET7Gv20824200"/>
</dbReference>
<keyword evidence="7" id="KW-0539">Nucleus</keyword>
<comment type="subcellular location">
    <subcellularLocation>
        <location evidence="2">Cytoplasm</location>
    </subcellularLocation>
    <subcellularLocation>
        <location evidence="1">Nucleus</location>
    </subcellularLocation>
</comment>
<dbReference type="GO" id="GO:0009738">
    <property type="term" value="P:abscisic acid-activated signaling pathway"/>
    <property type="evidence" value="ECO:0007669"/>
    <property type="project" value="UniProtKB-KW"/>
</dbReference>
<evidence type="ECO:0000313" key="10">
    <source>
        <dbReference type="Proteomes" id="UP000015105"/>
    </source>
</evidence>
<reference evidence="9" key="5">
    <citation type="journal article" date="2021" name="G3 (Bethesda)">
        <title>Aegilops tauschii genome assembly Aet v5.0 features greater sequence contiguity and improved annotation.</title>
        <authorList>
            <person name="Wang L."/>
            <person name="Zhu T."/>
            <person name="Rodriguez J.C."/>
            <person name="Deal K.R."/>
            <person name="Dubcovsky J."/>
            <person name="McGuire P.E."/>
            <person name="Lux T."/>
            <person name="Spannagl M."/>
            <person name="Mayer K.F.X."/>
            <person name="Baldrich P."/>
            <person name="Meyers B.C."/>
            <person name="Huo N."/>
            <person name="Gu Y.Q."/>
            <person name="Zhou H."/>
            <person name="Devos K.M."/>
            <person name="Bennetzen J.L."/>
            <person name="Unver T."/>
            <person name="Budak H."/>
            <person name="Gulick P.J."/>
            <person name="Galiba G."/>
            <person name="Kalapos B."/>
            <person name="Nelson D.R."/>
            <person name="Li P."/>
            <person name="You F.M."/>
            <person name="Luo M.C."/>
            <person name="Dvorak J."/>
        </authorList>
    </citation>
    <scope>NUCLEOTIDE SEQUENCE [LARGE SCALE GENOMIC DNA]</scope>
    <source>
        <strain evidence="9">cv. AL8/78</strain>
    </source>
</reference>
<keyword evidence="8" id="KW-0650">Protein phosphatase inhibitor</keyword>
<dbReference type="InterPro" id="IPR050279">
    <property type="entry name" value="Plant_def-hormone_signal"/>
</dbReference>
<keyword evidence="4" id="KW-0963">Cytoplasm</keyword>
<protein>
    <submittedName>
        <fullName evidence="9">Uncharacterized protein</fullName>
    </submittedName>
</protein>
<dbReference type="GO" id="GO:0005634">
    <property type="term" value="C:nucleus"/>
    <property type="evidence" value="ECO:0007669"/>
    <property type="project" value="UniProtKB-SubCell"/>
</dbReference>
<dbReference type="STRING" id="200361.A0A453S5P8"/>
<dbReference type="GO" id="GO:0038023">
    <property type="term" value="F:signaling receptor activity"/>
    <property type="evidence" value="ECO:0007669"/>
    <property type="project" value="TreeGrafter"/>
</dbReference>
<dbReference type="Gene3D" id="3.30.530.20">
    <property type="match status" value="1"/>
</dbReference>
<sequence>AKDPPKKVVTDITHLHGGRVKMDGGSSGVGADGIWRPWDEHTVLRPEEMEYVRRFHQHEPGANQCTSFIAKHIKAPLQTVWSVVRRFDKPQVYKRFVENCVMQGNIEPGCVREVTLKSGLPGKWSIERLELLDDNEHILSVKFIDGDHPLKNYSSILTVHHEVIDGHPGALVIESFVVDIPEENTKNEIFYLVGNFLKFNHKLLADVSEGRIDRRALN</sequence>
<evidence type="ECO:0000256" key="8">
    <source>
        <dbReference type="ARBA" id="ARBA00023272"/>
    </source>
</evidence>
<organism evidence="9 10">
    <name type="scientific">Aegilops tauschii subsp. strangulata</name>
    <name type="common">Goatgrass</name>
    <dbReference type="NCBI Taxonomy" id="200361"/>
    <lineage>
        <taxon>Eukaryota</taxon>
        <taxon>Viridiplantae</taxon>
        <taxon>Streptophyta</taxon>
        <taxon>Embryophyta</taxon>
        <taxon>Tracheophyta</taxon>
        <taxon>Spermatophyta</taxon>
        <taxon>Magnoliopsida</taxon>
        <taxon>Liliopsida</taxon>
        <taxon>Poales</taxon>
        <taxon>Poaceae</taxon>
        <taxon>BOP clade</taxon>
        <taxon>Pooideae</taxon>
        <taxon>Triticodae</taxon>
        <taxon>Triticeae</taxon>
        <taxon>Triticinae</taxon>
        <taxon>Aegilops</taxon>
    </lineage>
</organism>
<dbReference type="GO" id="GO:0004864">
    <property type="term" value="F:protein phosphatase inhibitor activity"/>
    <property type="evidence" value="ECO:0007669"/>
    <property type="project" value="UniProtKB-KW"/>
</dbReference>
<dbReference type="SUPFAM" id="SSF55961">
    <property type="entry name" value="Bet v1-like"/>
    <property type="match status" value="1"/>
</dbReference>
<reference evidence="9" key="4">
    <citation type="submission" date="2019-03" db="UniProtKB">
        <authorList>
            <consortium name="EnsemblPlants"/>
        </authorList>
    </citation>
    <scope>IDENTIFICATION</scope>
</reference>
<reference evidence="9" key="3">
    <citation type="journal article" date="2017" name="Nature">
        <title>Genome sequence of the progenitor of the wheat D genome Aegilops tauschii.</title>
        <authorList>
            <person name="Luo M.C."/>
            <person name="Gu Y.Q."/>
            <person name="Puiu D."/>
            <person name="Wang H."/>
            <person name="Twardziok S.O."/>
            <person name="Deal K.R."/>
            <person name="Huo N."/>
            <person name="Zhu T."/>
            <person name="Wang L."/>
            <person name="Wang Y."/>
            <person name="McGuire P.E."/>
            <person name="Liu S."/>
            <person name="Long H."/>
            <person name="Ramasamy R.K."/>
            <person name="Rodriguez J.C."/>
            <person name="Van S.L."/>
            <person name="Yuan L."/>
            <person name="Wang Z."/>
            <person name="Xia Z."/>
            <person name="Xiao L."/>
            <person name="Anderson O.D."/>
            <person name="Ouyang S."/>
            <person name="Liang Y."/>
            <person name="Zimin A.V."/>
            <person name="Pertea G."/>
            <person name="Qi P."/>
            <person name="Bennetzen J.L."/>
            <person name="Dai X."/>
            <person name="Dawson M.W."/>
            <person name="Muller H.G."/>
            <person name="Kugler K."/>
            <person name="Rivarola-Duarte L."/>
            <person name="Spannagl M."/>
            <person name="Mayer K.F.X."/>
            <person name="Lu F.H."/>
            <person name="Bevan M.W."/>
            <person name="Leroy P."/>
            <person name="Li P."/>
            <person name="You F.M."/>
            <person name="Sun Q."/>
            <person name="Liu Z."/>
            <person name="Lyons E."/>
            <person name="Wicker T."/>
            <person name="Salzberg S.L."/>
            <person name="Devos K.M."/>
            <person name="Dvorak J."/>
        </authorList>
    </citation>
    <scope>NUCLEOTIDE SEQUENCE [LARGE SCALE GENOMIC DNA]</scope>
    <source>
        <strain evidence="9">cv. AL8/78</strain>
    </source>
</reference>
<evidence type="ECO:0000256" key="3">
    <source>
        <dbReference type="ARBA" id="ARBA00008594"/>
    </source>
</evidence>
<keyword evidence="6" id="KW-0675">Receptor</keyword>
<evidence type="ECO:0000313" key="9">
    <source>
        <dbReference type="EnsemblPlants" id="AET7Gv20824200.3"/>
    </source>
</evidence>
<dbReference type="GO" id="GO:0005737">
    <property type="term" value="C:cytoplasm"/>
    <property type="evidence" value="ECO:0007669"/>
    <property type="project" value="UniProtKB-SubCell"/>
</dbReference>
<dbReference type="Pfam" id="PF10604">
    <property type="entry name" value="Polyketide_cyc2"/>
    <property type="match status" value="1"/>
</dbReference>
<reference evidence="10" key="2">
    <citation type="journal article" date="2017" name="Nat. Plants">
        <title>The Aegilops tauschii genome reveals multiple impacts of transposons.</title>
        <authorList>
            <person name="Zhao G."/>
            <person name="Zou C."/>
            <person name="Li K."/>
            <person name="Wang K."/>
            <person name="Li T."/>
            <person name="Gao L."/>
            <person name="Zhang X."/>
            <person name="Wang H."/>
            <person name="Yang Z."/>
            <person name="Liu X."/>
            <person name="Jiang W."/>
            <person name="Mao L."/>
            <person name="Kong X."/>
            <person name="Jiao Y."/>
            <person name="Jia J."/>
        </authorList>
    </citation>
    <scope>NUCLEOTIDE SEQUENCE [LARGE SCALE GENOMIC DNA]</scope>
    <source>
        <strain evidence="10">cv. AL8/78</strain>
    </source>
</reference>
<evidence type="ECO:0000256" key="5">
    <source>
        <dbReference type="ARBA" id="ARBA00022682"/>
    </source>
</evidence>
<dbReference type="Proteomes" id="UP000015105">
    <property type="component" value="Chromosome 7D"/>
</dbReference>
<dbReference type="EnsemblPlants" id="AET7Gv20824200.3">
    <property type="protein sequence ID" value="AET7Gv20824200.3"/>
    <property type="gene ID" value="AET7Gv20824200"/>
</dbReference>
<evidence type="ECO:0000256" key="1">
    <source>
        <dbReference type="ARBA" id="ARBA00004123"/>
    </source>
</evidence>
<name>A0A453S5P8_AEGTS</name>
<dbReference type="PANTHER" id="PTHR31213:SF205">
    <property type="entry name" value="ABSCISIC ACID RECEPTOR PYL3"/>
    <property type="match status" value="1"/>
</dbReference>
<dbReference type="InterPro" id="IPR023393">
    <property type="entry name" value="START-like_dom_sf"/>
</dbReference>
<keyword evidence="10" id="KW-1185">Reference proteome</keyword>
<comment type="similarity">
    <text evidence="3">Belongs to the PYR/PYL/RCAR abscisic acid intracellular receptor family.</text>
</comment>
<dbReference type="PANTHER" id="PTHR31213">
    <property type="entry name" value="OS08G0374000 PROTEIN-RELATED"/>
    <property type="match status" value="1"/>
</dbReference>
<dbReference type="AlphaFoldDB" id="A0A453S5P8"/>
<dbReference type="GO" id="GO:0010427">
    <property type="term" value="F:abscisic acid binding"/>
    <property type="evidence" value="ECO:0007669"/>
    <property type="project" value="TreeGrafter"/>
</dbReference>
<evidence type="ECO:0000256" key="2">
    <source>
        <dbReference type="ARBA" id="ARBA00004496"/>
    </source>
</evidence>
<dbReference type="FunFam" id="3.30.530.20:FF:000039">
    <property type="entry name" value="Bet v I allergen-like"/>
    <property type="match status" value="1"/>
</dbReference>
<reference evidence="10" key="1">
    <citation type="journal article" date="2014" name="Science">
        <title>Ancient hybridizations among the ancestral genomes of bread wheat.</title>
        <authorList>
            <consortium name="International Wheat Genome Sequencing Consortium,"/>
            <person name="Marcussen T."/>
            <person name="Sandve S.R."/>
            <person name="Heier L."/>
            <person name="Spannagl M."/>
            <person name="Pfeifer M."/>
            <person name="Jakobsen K.S."/>
            <person name="Wulff B.B."/>
            <person name="Steuernagel B."/>
            <person name="Mayer K.F."/>
            <person name="Olsen O.A."/>
        </authorList>
    </citation>
    <scope>NUCLEOTIDE SEQUENCE [LARGE SCALE GENOMIC DNA]</scope>
    <source>
        <strain evidence="10">cv. AL8/78</strain>
    </source>
</reference>
<evidence type="ECO:0000256" key="7">
    <source>
        <dbReference type="ARBA" id="ARBA00023242"/>
    </source>
</evidence>
<evidence type="ECO:0000256" key="6">
    <source>
        <dbReference type="ARBA" id="ARBA00023170"/>
    </source>
</evidence>
<dbReference type="CDD" id="cd07821">
    <property type="entry name" value="PYR_PYL_RCAR_like"/>
    <property type="match status" value="1"/>
</dbReference>
<dbReference type="InterPro" id="IPR019587">
    <property type="entry name" value="Polyketide_cyclase/dehydratase"/>
</dbReference>
<keyword evidence="5" id="KW-0938">Abscisic acid signaling pathway</keyword>